<evidence type="ECO:0000313" key="3">
    <source>
        <dbReference type="Proteomes" id="UP000198657"/>
    </source>
</evidence>
<dbReference type="RefSeq" id="WP_091165247.1">
    <property type="nucleotide sequence ID" value="NZ_CBCSFM010000001.1"/>
</dbReference>
<dbReference type="InterPro" id="IPR025345">
    <property type="entry name" value="DUF4249"/>
</dbReference>
<keyword evidence="1" id="KW-0732">Signal</keyword>
<dbReference type="Proteomes" id="UP000198657">
    <property type="component" value="Unassembled WGS sequence"/>
</dbReference>
<dbReference type="Pfam" id="PF14054">
    <property type="entry name" value="DUF4249"/>
    <property type="match status" value="1"/>
</dbReference>
<reference evidence="3" key="1">
    <citation type="submission" date="2016-10" db="EMBL/GenBank/DDBJ databases">
        <authorList>
            <person name="Varghese N."/>
            <person name="Submissions S."/>
        </authorList>
    </citation>
    <scope>NUCLEOTIDE SEQUENCE [LARGE SCALE GENOMIC DNA]</scope>
    <source>
        <strain evidence="3">CGMCC 1.8704</strain>
    </source>
</reference>
<evidence type="ECO:0000256" key="1">
    <source>
        <dbReference type="SAM" id="SignalP"/>
    </source>
</evidence>
<feature type="chain" id="PRO_5011668945" description="DUF4249 domain-containing protein" evidence="1">
    <location>
        <begin position="31"/>
        <end position="400"/>
    </location>
</feature>
<protein>
    <recommendedName>
        <fullName evidence="4">DUF4249 domain-containing protein</fullName>
    </recommendedName>
</protein>
<dbReference type="AlphaFoldDB" id="A0A1H8IDK6"/>
<name>A0A1H8IDK6_9FLAO</name>
<proteinExistence type="predicted"/>
<evidence type="ECO:0008006" key="4">
    <source>
        <dbReference type="Google" id="ProtNLM"/>
    </source>
</evidence>
<accession>A0A1H8IDK6</accession>
<gene>
    <name evidence="2" type="ORF">SAMN04487942_0507</name>
</gene>
<evidence type="ECO:0000313" key="2">
    <source>
        <dbReference type="EMBL" id="SEN65798.1"/>
    </source>
</evidence>
<keyword evidence="3" id="KW-1185">Reference proteome</keyword>
<dbReference type="STRING" id="604089.SAMN04487942_0507"/>
<sequence>MNTKKIQKFSLGKIIIALLILNILNSCSEAYNLQTDTYQEALVVEATITNEFIRQEIKISKTSQFEDEGIEKESGAIVIIEDDLGNTFPFEEKDDIYISKNPFKAESNREYTLKIETNEGKVFKSSSQKLTTENKILDIIPKLVTTKDNERGIQITVNNYDSTNSSKYYRYEYEETYKIVAPVWRQQKLVVTGQQEVALIPNSLETRICYKTQKSNDIILASTTNLQEDKVNLDIRFISDNDYIISHRYSIIVKQYVLSLESYSFRRTLKDLSTSSSIFSPKQPGFLNGNIKCISNTNEKVIGFFEVSSFSSKRIFFNHEDLFPNEPKPPYFTNCDEQEYKFCFGYSVPVCEGPLLISKIKGNTIAYSSNLSNSFYSVVPIECGDCTSFSSNLIPSFWID</sequence>
<organism evidence="2 3">
    <name type="scientific">Flavobacterium sinopsychrotolerans</name>
    <dbReference type="NCBI Taxonomy" id="604089"/>
    <lineage>
        <taxon>Bacteria</taxon>
        <taxon>Pseudomonadati</taxon>
        <taxon>Bacteroidota</taxon>
        <taxon>Flavobacteriia</taxon>
        <taxon>Flavobacteriales</taxon>
        <taxon>Flavobacteriaceae</taxon>
        <taxon>Flavobacterium</taxon>
    </lineage>
</organism>
<dbReference type="EMBL" id="FODN01000001">
    <property type="protein sequence ID" value="SEN65798.1"/>
    <property type="molecule type" value="Genomic_DNA"/>
</dbReference>
<feature type="signal peptide" evidence="1">
    <location>
        <begin position="1"/>
        <end position="30"/>
    </location>
</feature>
<dbReference type="OrthoDB" id="1062680at2"/>